<sequence>MLRRLSQFWAGPRAAAKVCPKAKSPFGTWPPRQSRQSSFFTHKVTFPRHGPRTRQPGYGRRVLRASPSGIYGTIFMSIVMLVPADSMDYQTRREVAFATFYHVMNAPDEKTKVLRFWVTGLELFARYAGAADAAEVDRTRWLVELDPASGWTRDDLQATVVTAPDPERPGGTLVFCQAVLYDPDPGTVYVAEHGNRATDAAEDLLVKVEEFARELGGPVRGGILLMQPNGDWKNVYFDGKRWINVVYLEWQTAASMGFE</sequence>
<accession>A0ACB9YPS5</accession>
<dbReference type="EMBL" id="MU393564">
    <property type="protein sequence ID" value="KAI4861030.1"/>
    <property type="molecule type" value="Genomic_DNA"/>
</dbReference>
<keyword evidence="2" id="KW-1185">Reference proteome</keyword>
<evidence type="ECO:0000313" key="1">
    <source>
        <dbReference type="EMBL" id="KAI4861030.1"/>
    </source>
</evidence>
<evidence type="ECO:0000313" key="2">
    <source>
        <dbReference type="Proteomes" id="UP001497700"/>
    </source>
</evidence>
<protein>
    <submittedName>
        <fullName evidence="1">Uncharacterized protein</fullName>
    </submittedName>
</protein>
<dbReference type="Proteomes" id="UP001497700">
    <property type="component" value="Unassembled WGS sequence"/>
</dbReference>
<proteinExistence type="predicted"/>
<gene>
    <name evidence="1" type="ORF">F4820DRAFT_82301</name>
</gene>
<organism evidence="1 2">
    <name type="scientific">Hypoxylon rubiginosum</name>
    <dbReference type="NCBI Taxonomy" id="110542"/>
    <lineage>
        <taxon>Eukaryota</taxon>
        <taxon>Fungi</taxon>
        <taxon>Dikarya</taxon>
        <taxon>Ascomycota</taxon>
        <taxon>Pezizomycotina</taxon>
        <taxon>Sordariomycetes</taxon>
        <taxon>Xylariomycetidae</taxon>
        <taxon>Xylariales</taxon>
        <taxon>Hypoxylaceae</taxon>
        <taxon>Hypoxylon</taxon>
    </lineage>
</organism>
<reference evidence="1 2" key="1">
    <citation type="journal article" date="2022" name="New Phytol.">
        <title>Ecological generalism drives hyperdiversity of secondary metabolite gene clusters in xylarialean endophytes.</title>
        <authorList>
            <person name="Franco M.E.E."/>
            <person name="Wisecaver J.H."/>
            <person name="Arnold A.E."/>
            <person name="Ju Y.M."/>
            <person name="Slot J.C."/>
            <person name="Ahrendt S."/>
            <person name="Moore L.P."/>
            <person name="Eastman K.E."/>
            <person name="Scott K."/>
            <person name="Konkel Z."/>
            <person name="Mondo S.J."/>
            <person name="Kuo A."/>
            <person name="Hayes R.D."/>
            <person name="Haridas S."/>
            <person name="Andreopoulos B."/>
            <person name="Riley R."/>
            <person name="LaButti K."/>
            <person name="Pangilinan J."/>
            <person name="Lipzen A."/>
            <person name="Amirebrahimi M."/>
            <person name="Yan J."/>
            <person name="Adam C."/>
            <person name="Keymanesh K."/>
            <person name="Ng V."/>
            <person name="Louie K."/>
            <person name="Northen T."/>
            <person name="Drula E."/>
            <person name="Henrissat B."/>
            <person name="Hsieh H.M."/>
            <person name="Youens-Clark K."/>
            <person name="Lutzoni F."/>
            <person name="Miadlikowska J."/>
            <person name="Eastwood D.C."/>
            <person name="Hamelin R.C."/>
            <person name="Grigoriev I.V."/>
            <person name="U'Ren J.M."/>
        </authorList>
    </citation>
    <scope>NUCLEOTIDE SEQUENCE [LARGE SCALE GENOMIC DNA]</scope>
    <source>
        <strain evidence="1 2">CBS 119005</strain>
    </source>
</reference>
<comment type="caution">
    <text evidence="1">The sequence shown here is derived from an EMBL/GenBank/DDBJ whole genome shotgun (WGS) entry which is preliminary data.</text>
</comment>
<name>A0ACB9YPS5_9PEZI</name>